<dbReference type="InterPro" id="IPR002931">
    <property type="entry name" value="Transglutaminase-like"/>
</dbReference>
<dbReference type="Pfam" id="PF01841">
    <property type="entry name" value="Transglut_core"/>
    <property type="match status" value="1"/>
</dbReference>
<evidence type="ECO:0000259" key="2">
    <source>
        <dbReference type="Pfam" id="PF01841"/>
    </source>
</evidence>
<dbReference type="EMBL" id="VKKY01000003">
    <property type="protein sequence ID" value="KAA3437145.1"/>
    <property type="molecule type" value="Genomic_DNA"/>
</dbReference>
<protein>
    <submittedName>
        <fullName evidence="3">Transglutaminase domain-containing protein</fullName>
    </submittedName>
</protein>
<keyword evidence="4" id="KW-1185">Reference proteome</keyword>
<dbReference type="RefSeq" id="WP_149093085.1">
    <property type="nucleotide sequence ID" value="NZ_VKKY01000003.1"/>
</dbReference>
<reference evidence="3 4" key="1">
    <citation type="submission" date="2019-07" db="EMBL/GenBank/DDBJ databases">
        <title>Rufibacter sp. nov., isolated from lake sediment.</title>
        <authorList>
            <person name="Qu J.-H."/>
        </authorList>
    </citation>
    <scope>NUCLEOTIDE SEQUENCE [LARGE SCALE GENOMIC DNA]</scope>
    <source>
        <strain evidence="3 4">NBS58-1</strain>
    </source>
</reference>
<dbReference type="AlphaFoldDB" id="A0A5B6TBA3"/>
<feature type="chain" id="PRO_5022992240" evidence="1">
    <location>
        <begin position="28"/>
        <end position="280"/>
    </location>
</feature>
<name>A0A5B6TBA3_9BACT</name>
<organism evidence="3 4">
    <name type="scientific">Rufibacter hautae</name>
    <dbReference type="NCBI Taxonomy" id="2595005"/>
    <lineage>
        <taxon>Bacteria</taxon>
        <taxon>Pseudomonadati</taxon>
        <taxon>Bacteroidota</taxon>
        <taxon>Cytophagia</taxon>
        <taxon>Cytophagales</taxon>
        <taxon>Hymenobacteraceae</taxon>
        <taxon>Rufibacter</taxon>
    </lineage>
</organism>
<dbReference type="InterPro" id="IPR038765">
    <property type="entry name" value="Papain-like_cys_pep_sf"/>
</dbReference>
<sequence length="280" mass="31298">MKKPFKSPTLLALVVSLSFTGSFVAQAQTPEAKMLQFATSPQVKPTFVRSAPQDAYLTQMRTRYELEKVVAGKKNDFERVKVVCNWVRRQWDHNGSNTPLKNDPLSILEEAATGKKFRCVEYGMVLNGALNSLGIPARSLALKMENADTVEFGAGHVVAEAYLRDQKKWIMVDGQFDVIPTLKGTPLNAVELQQAFAAGAPDLQVVSFSGTTAAEYFPWVAPYLFYFDTRLDNRFTDDRVPGSLMLVPQGAKNLTVFQRIKPLTDMTYTHSISDFYPKVK</sequence>
<dbReference type="OrthoDB" id="5166556at2"/>
<gene>
    <name evidence="3" type="ORF">FOA19_22540</name>
</gene>
<feature type="domain" description="Transglutaminase-like" evidence="2">
    <location>
        <begin position="67"/>
        <end position="173"/>
    </location>
</feature>
<evidence type="ECO:0000313" key="4">
    <source>
        <dbReference type="Proteomes" id="UP000324133"/>
    </source>
</evidence>
<evidence type="ECO:0000256" key="1">
    <source>
        <dbReference type="SAM" id="SignalP"/>
    </source>
</evidence>
<accession>A0A5B6TBA3</accession>
<comment type="caution">
    <text evidence="3">The sequence shown here is derived from an EMBL/GenBank/DDBJ whole genome shotgun (WGS) entry which is preliminary data.</text>
</comment>
<dbReference type="SUPFAM" id="SSF54001">
    <property type="entry name" value="Cysteine proteinases"/>
    <property type="match status" value="1"/>
</dbReference>
<dbReference type="Proteomes" id="UP000324133">
    <property type="component" value="Unassembled WGS sequence"/>
</dbReference>
<keyword evidence="1" id="KW-0732">Signal</keyword>
<evidence type="ECO:0000313" key="3">
    <source>
        <dbReference type="EMBL" id="KAA3437145.1"/>
    </source>
</evidence>
<feature type="signal peptide" evidence="1">
    <location>
        <begin position="1"/>
        <end position="27"/>
    </location>
</feature>
<dbReference type="Gene3D" id="3.10.620.30">
    <property type="match status" value="1"/>
</dbReference>
<proteinExistence type="predicted"/>